<feature type="compositionally biased region" description="Low complexity" evidence="1">
    <location>
        <begin position="106"/>
        <end position="117"/>
    </location>
</feature>
<name>A0A0A9YQD6_LYGHE</name>
<proteinExistence type="predicted"/>
<dbReference type="EMBL" id="GBHO01011889">
    <property type="protein sequence ID" value="JAG31715.1"/>
    <property type="molecule type" value="Transcribed_RNA"/>
</dbReference>
<sequence>VNFVFNKEASNKLRMKQNVVPRFKLDSPRIWRLDYSLLSESSKKRKREFHSIHFGSPPLAISLEDFPSQSNTSIETEQIMFVQPPTRAKLGQKQSRKRLRRDPSRDSSFSSRSSSVD</sequence>
<feature type="region of interest" description="Disordered" evidence="1">
    <location>
        <begin position="74"/>
        <end position="117"/>
    </location>
</feature>
<reference evidence="2" key="1">
    <citation type="journal article" date="2014" name="PLoS ONE">
        <title>Transcriptome-Based Identification of ABC Transporters in the Western Tarnished Plant Bug Lygus hesperus.</title>
        <authorList>
            <person name="Hull J.J."/>
            <person name="Chaney K."/>
            <person name="Geib S.M."/>
            <person name="Fabrick J.A."/>
            <person name="Brent C.S."/>
            <person name="Walsh D."/>
            <person name="Lavine L.C."/>
        </authorList>
    </citation>
    <scope>NUCLEOTIDE SEQUENCE</scope>
</reference>
<protein>
    <submittedName>
        <fullName evidence="2">Uncharacterized protein</fullName>
    </submittedName>
</protein>
<feature type="non-terminal residue" evidence="2">
    <location>
        <position position="1"/>
    </location>
</feature>
<gene>
    <name evidence="2" type="ORF">CM83_12782</name>
</gene>
<reference evidence="2" key="2">
    <citation type="submission" date="2014-07" db="EMBL/GenBank/DDBJ databases">
        <authorList>
            <person name="Hull J."/>
        </authorList>
    </citation>
    <scope>NUCLEOTIDE SEQUENCE</scope>
</reference>
<dbReference type="AlphaFoldDB" id="A0A0A9YQD6"/>
<evidence type="ECO:0000313" key="2">
    <source>
        <dbReference type="EMBL" id="JAG31715.1"/>
    </source>
</evidence>
<organism evidence="2">
    <name type="scientific">Lygus hesperus</name>
    <name type="common">Western plant bug</name>
    <dbReference type="NCBI Taxonomy" id="30085"/>
    <lineage>
        <taxon>Eukaryota</taxon>
        <taxon>Metazoa</taxon>
        <taxon>Ecdysozoa</taxon>
        <taxon>Arthropoda</taxon>
        <taxon>Hexapoda</taxon>
        <taxon>Insecta</taxon>
        <taxon>Pterygota</taxon>
        <taxon>Neoptera</taxon>
        <taxon>Paraneoptera</taxon>
        <taxon>Hemiptera</taxon>
        <taxon>Heteroptera</taxon>
        <taxon>Panheteroptera</taxon>
        <taxon>Cimicomorpha</taxon>
        <taxon>Miridae</taxon>
        <taxon>Mirini</taxon>
        <taxon>Lygus</taxon>
    </lineage>
</organism>
<evidence type="ECO:0000256" key="1">
    <source>
        <dbReference type="SAM" id="MobiDB-lite"/>
    </source>
</evidence>
<accession>A0A0A9YQD6</accession>